<evidence type="ECO:0000256" key="3">
    <source>
        <dbReference type="PROSITE-ProRule" id="PRU00117"/>
    </source>
</evidence>
<dbReference type="OrthoDB" id="10027144at2759"/>
<dbReference type="InterPro" id="IPR057778">
    <property type="entry name" value="KH_Vigilin_N"/>
</dbReference>
<feature type="domain" description="K Homology" evidence="5">
    <location>
        <begin position="773"/>
        <end position="848"/>
    </location>
</feature>
<dbReference type="InterPro" id="IPR004088">
    <property type="entry name" value="KH_dom_type_1"/>
</dbReference>
<protein>
    <submittedName>
        <fullName evidence="6">LAQU0S02e06678g1_1</fullName>
    </submittedName>
</protein>
<keyword evidence="2 3" id="KW-0694">RNA-binding</keyword>
<dbReference type="PROSITE" id="PS50084">
    <property type="entry name" value="KH_TYPE_1"/>
    <property type="match status" value="7"/>
</dbReference>
<dbReference type="Pfam" id="PF24668">
    <property type="entry name" value="KH_Vigilin"/>
    <property type="match status" value="1"/>
</dbReference>
<organism evidence="6 7">
    <name type="scientific">Lachancea quebecensis</name>
    <dbReference type="NCBI Taxonomy" id="1654605"/>
    <lineage>
        <taxon>Eukaryota</taxon>
        <taxon>Fungi</taxon>
        <taxon>Dikarya</taxon>
        <taxon>Ascomycota</taxon>
        <taxon>Saccharomycotina</taxon>
        <taxon>Saccharomycetes</taxon>
        <taxon>Saccharomycetales</taxon>
        <taxon>Saccharomycetaceae</taxon>
        <taxon>Lachancea</taxon>
    </lineage>
</organism>
<name>A0A0P1KMZ0_9SACH</name>
<dbReference type="InterPro" id="IPR036612">
    <property type="entry name" value="KH_dom_type_1_sf"/>
</dbReference>
<dbReference type="Pfam" id="PF22952">
    <property type="entry name" value="KH_11"/>
    <property type="match status" value="1"/>
</dbReference>
<dbReference type="AlphaFoldDB" id="A0A0P1KMZ0"/>
<evidence type="ECO:0000256" key="2">
    <source>
        <dbReference type="ARBA" id="ARBA00022884"/>
    </source>
</evidence>
<evidence type="ECO:0000256" key="1">
    <source>
        <dbReference type="ARBA" id="ARBA00022737"/>
    </source>
</evidence>
<evidence type="ECO:0000259" key="5">
    <source>
        <dbReference type="SMART" id="SM00322"/>
    </source>
</evidence>
<keyword evidence="1" id="KW-0677">Repeat</keyword>
<evidence type="ECO:0000256" key="4">
    <source>
        <dbReference type="SAM" id="MobiDB-lite"/>
    </source>
</evidence>
<feature type="domain" description="K Homology" evidence="5">
    <location>
        <begin position="930"/>
        <end position="998"/>
    </location>
</feature>
<reference evidence="7" key="1">
    <citation type="submission" date="2015-10" db="EMBL/GenBank/DDBJ databases">
        <authorList>
            <person name="Devillers H."/>
        </authorList>
    </citation>
    <scope>NUCLEOTIDE SEQUENCE [LARGE SCALE GENOMIC DNA]</scope>
</reference>
<feature type="domain" description="K Homology" evidence="5">
    <location>
        <begin position="177"/>
        <end position="255"/>
    </location>
</feature>
<dbReference type="SMART" id="SM00322">
    <property type="entry name" value="KH"/>
    <property type="match status" value="7"/>
</dbReference>
<dbReference type="InterPro" id="IPR004087">
    <property type="entry name" value="KH_dom"/>
</dbReference>
<evidence type="ECO:0000313" key="6">
    <source>
        <dbReference type="EMBL" id="CUS21131.1"/>
    </source>
</evidence>
<feature type="domain" description="K Homology" evidence="5">
    <location>
        <begin position="852"/>
        <end position="926"/>
    </location>
</feature>
<sequence length="1204" mass="131483">MSFPETEISAPAVEQDAAIETPPTSVDASSEGAAPAPEAAPAKKPLPTKKDFPTLGSGAFLAAANKVSWGPNMKPAAAAASGASSGSSSATQSRSGTPAASAKPARSKTIQEAFSLDLQSQIAVSKPDFSRIVQGVKTAHSVSVESTLSKTSRMFLIAGKPESVRAAKREIVKKLTKPVTTTLQVPSKCRAAIIGAGGKKIREISEPLEVRIDVGKEIVEGSYDEDLDDSLVDITIHGDLESVRIAQEKILAIVKEDTKNASIKVSVENKDLVPFVDLEALDLKVEAHFDASASQFQISGLRDDVQAAKAAVHKYLNELGSQIKTLKVKIPSKFQFLIDTADIKKRFNVVVSMPTPGEEEVAFVGPADKLDEAVTYARENSKKFIVESLEISKAHGKNVAHAKNIAIYFSKYNSLEDIKKSYPNVRFAIPTAQELQDTDAVAIRVTTTSENAGELKAVRKDIINLVNELPTSQVLIADDLDYELFHKDIKHLLLQQEQKAGFVQLGDFYPGDDRVLIVAKLSDEDFRPSDEELKEILNEVNSALEPLRAKQSNLSHKTFEVPAADQDSFFSSSALIRKLIEQDIATEGGHVQFKLHHPSANELTIRGDAKAAKVATAAVESIIGSSDEKFEAKFAVSSNSVPRLIGSKGANLNAIREKYQCNIDVAQESNGTTTDVTISGLQFCVEHAKAYMISEAKKWADIITKELNVLPKYRGKLIGSQGSYRNRLQNKYSVHIHFPSEGENEGVTIRGPSRGVAKAYDELKALLDFEIENGHTSTINVPAEHVPRIIGKSGDTINDIRADCGVEMDFLQKTTDAKAIETGKVELEITGSRQAIKEATQKVEAIIKEASDVETESFEVNPEYIRDIVGAGGRVLKSLISKAGGDEIRNKSVDIPDASSKDKKITVQGPQAFVKSIVKEIKAIIEERENSIEKELDVPADRVGALIGPGGMTRRQLEADFHVRLSLPDIGDKDSKVKVSGLAENIAACEKQIFTQIIRDSCDLEIQVPASFHEYVSEKGALIQRLRSDFFVNVKFGNANGRANKLARASLNIPIEKASGSDEESIKFTTEEIPLNVDESQAPIPWRLSYEPVDLSDILTEEERANDQQMSKDEVLEKVQKIIQQKIELAPQASTVGYLWSRKPQDFRKVVGSLGSNIKRIREATNTVINVPKKNEKVNDIIYIRGTKEGVEKASELIKNKLKN</sequence>
<dbReference type="GO" id="GO:0003723">
    <property type="term" value="F:RNA binding"/>
    <property type="evidence" value="ECO:0007669"/>
    <property type="project" value="UniProtKB-UniRule"/>
</dbReference>
<dbReference type="SUPFAM" id="SSF54791">
    <property type="entry name" value="Eukaryotic type KH-domain (KH-domain type I)"/>
    <property type="match status" value="6"/>
</dbReference>
<gene>
    <name evidence="6" type="ORF">LAQU0_S02e06678g</name>
</gene>
<evidence type="ECO:0000313" key="7">
    <source>
        <dbReference type="Proteomes" id="UP000236544"/>
    </source>
</evidence>
<feature type="compositionally biased region" description="Low complexity" evidence="4">
    <location>
        <begin position="33"/>
        <end position="45"/>
    </location>
</feature>
<dbReference type="Pfam" id="PF00013">
    <property type="entry name" value="KH_1"/>
    <property type="match status" value="6"/>
</dbReference>
<keyword evidence="7" id="KW-1185">Reference proteome</keyword>
<dbReference type="Gene3D" id="3.30.1370.10">
    <property type="entry name" value="K Homology domain, type 1"/>
    <property type="match status" value="7"/>
</dbReference>
<accession>A0A0P1KMZ0</accession>
<feature type="region of interest" description="Disordered" evidence="4">
    <location>
        <begin position="75"/>
        <end position="106"/>
    </location>
</feature>
<dbReference type="InterPro" id="IPR054548">
    <property type="entry name" value="SCP160-like_KH"/>
</dbReference>
<feature type="domain" description="K Homology" evidence="5">
    <location>
        <begin position="1121"/>
        <end position="1203"/>
    </location>
</feature>
<dbReference type="EMBL" id="LN890542">
    <property type="protein sequence ID" value="CUS21131.1"/>
    <property type="molecule type" value="Genomic_DNA"/>
</dbReference>
<dbReference type="PANTHER" id="PTHR10288">
    <property type="entry name" value="KH DOMAIN CONTAINING RNA BINDING PROTEIN"/>
    <property type="match status" value="1"/>
</dbReference>
<feature type="domain" description="K Homology" evidence="5">
    <location>
        <begin position="628"/>
        <end position="697"/>
    </location>
</feature>
<feature type="region of interest" description="Disordered" evidence="4">
    <location>
        <begin position="1"/>
        <end position="51"/>
    </location>
</feature>
<dbReference type="Proteomes" id="UP000236544">
    <property type="component" value="Unassembled WGS sequence"/>
</dbReference>
<feature type="compositionally biased region" description="Low complexity" evidence="4">
    <location>
        <begin position="76"/>
        <end position="90"/>
    </location>
</feature>
<proteinExistence type="predicted"/>
<feature type="domain" description="K Homology" evidence="5">
    <location>
        <begin position="701"/>
        <end position="768"/>
    </location>
</feature>